<comment type="caution">
    <text evidence="2">The sequence shown here is derived from an EMBL/GenBank/DDBJ whole genome shotgun (WGS) entry which is preliminary data.</text>
</comment>
<evidence type="ECO:0000313" key="2">
    <source>
        <dbReference type="EMBL" id="NWJ29827.1"/>
    </source>
</evidence>
<feature type="domain" description="Glucose/Sorbosone dehydrogenase" evidence="1">
    <location>
        <begin position="38"/>
        <end position="344"/>
    </location>
</feature>
<dbReference type="InterPro" id="IPR011041">
    <property type="entry name" value="Quinoprot_gluc/sorb_DH_b-prop"/>
</dbReference>
<protein>
    <submittedName>
        <fullName evidence="2">PQQ-dependent sugar dehydrogenase</fullName>
    </submittedName>
</protein>
<dbReference type="EMBL" id="JACATK010000009">
    <property type="protein sequence ID" value="NWJ29827.1"/>
    <property type="molecule type" value="Genomic_DNA"/>
</dbReference>
<dbReference type="Proteomes" id="UP000568446">
    <property type="component" value="Unassembled WGS sequence"/>
</dbReference>
<evidence type="ECO:0000259" key="1">
    <source>
        <dbReference type="Pfam" id="PF07995"/>
    </source>
</evidence>
<dbReference type="InterPro" id="IPR012938">
    <property type="entry name" value="Glc/Sorbosone_DH"/>
</dbReference>
<dbReference type="AlphaFoldDB" id="A0A7K4MKU9"/>
<dbReference type="PANTHER" id="PTHR19328:SF13">
    <property type="entry name" value="HIPL1 PROTEIN"/>
    <property type="match status" value="1"/>
</dbReference>
<dbReference type="SUPFAM" id="SSF50952">
    <property type="entry name" value="Soluble quinoprotein glucose dehydrogenase"/>
    <property type="match status" value="1"/>
</dbReference>
<accession>A0A7K4MKU9</accession>
<dbReference type="Gene3D" id="2.120.10.30">
    <property type="entry name" value="TolB, C-terminal domain"/>
    <property type="match status" value="1"/>
</dbReference>
<dbReference type="Pfam" id="PF07995">
    <property type="entry name" value="GSDH"/>
    <property type="match status" value="1"/>
</dbReference>
<gene>
    <name evidence="2" type="ORF">HX850_02795</name>
</gene>
<dbReference type="PANTHER" id="PTHR19328">
    <property type="entry name" value="HEDGEHOG-INTERACTING PROTEIN"/>
    <property type="match status" value="1"/>
</dbReference>
<sequence>MKTIITFSILIIFGMTSMAFAESYPDLGVKVEIVAENLSIPWSIDFAPDGRIFFSERTGTLNVIENSIQKQIMSLNVGGGEGGMLGIALDPDFESNHYIYIYYTYNEFLSTKNKLVRFIESNNVLTEDKILLENIPGASYHDGGRIKFGPDGKLYVTTGDAGDSNLSQRLDSIAGKILRINSDGTIPDDNPFSDSAVYSFGHRNPQGIDWDEFGVLVASEHGPSGWRGVAHDEINVIQAGANYGWPDVIGDETKDGLTNPTLHSGDDTWAPSGASFYYGEEIPQWNGKYFVASLRGQHLLVIDFDSDYNVISHEKLFLGEFGRLRDVVQGHDGLYILTSNQDGRGNPSLNDDRILRVTSLYDTSNSPQWIKSISKWHMGGLISEDELINAFAYLNQKGILLNNNS</sequence>
<name>A0A7K4MKU9_9ARCH</name>
<evidence type="ECO:0000313" key="3">
    <source>
        <dbReference type="Proteomes" id="UP000568446"/>
    </source>
</evidence>
<organism evidence="2 3">
    <name type="scientific">Marine Group I thaumarchaeote</name>
    <dbReference type="NCBI Taxonomy" id="2511932"/>
    <lineage>
        <taxon>Archaea</taxon>
        <taxon>Nitrososphaerota</taxon>
        <taxon>Marine Group I</taxon>
    </lineage>
</organism>
<reference evidence="2 3" key="1">
    <citation type="journal article" date="2019" name="Environ. Microbiol.">
        <title>Genomics insights into ecotype formation of ammonia-oxidizing archaea in the deep ocean.</title>
        <authorList>
            <person name="Wang Y."/>
            <person name="Huang J.M."/>
            <person name="Cui G.J."/>
            <person name="Nunoura T."/>
            <person name="Takaki Y."/>
            <person name="Li W.L."/>
            <person name="Li J."/>
            <person name="Gao Z.M."/>
            <person name="Takai K."/>
            <person name="Zhang A.Q."/>
            <person name="Stepanauskas R."/>
        </authorList>
    </citation>
    <scope>NUCLEOTIDE SEQUENCE [LARGE SCALE GENOMIC DNA]</scope>
    <source>
        <strain evidence="2 3">C4</strain>
    </source>
</reference>
<dbReference type="InterPro" id="IPR011042">
    <property type="entry name" value="6-blade_b-propeller_TolB-like"/>
</dbReference>
<proteinExistence type="predicted"/>